<dbReference type="InterPro" id="IPR011041">
    <property type="entry name" value="Quinoprot_gluc/sorb_DH_b-prop"/>
</dbReference>
<feature type="region of interest" description="Disordered" evidence="1">
    <location>
        <begin position="3275"/>
        <end position="3308"/>
    </location>
</feature>
<dbReference type="Pfam" id="PF13385">
    <property type="entry name" value="Laminin_G_3"/>
    <property type="match status" value="3"/>
</dbReference>
<dbReference type="Pfam" id="PF00801">
    <property type="entry name" value="PKD"/>
    <property type="match status" value="1"/>
</dbReference>
<evidence type="ECO:0000313" key="5">
    <source>
        <dbReference type="Proteomes" id="UP000007460"/>
    </source>
</evidence>
<dbReference type="SMART" id="SM00089">
    <property type="entry name" value="PKD"/>
    <property type="match status" value="1"/>
</dbReference>
<evidence type="ECO:0000259" key="2">
    <source>
        <dbReference type="PROSITE" id="PS50093"/>
    </source>
</evidence>
<dbReference type="InterPro" id="IPR022409">
    <property type="entry name" value="PKD/Chitinase_dom"/>
</dbReference>
<reference evidence="4 5" key="1">
    <citation type="journal article" date="2010" name="J. Bacteriol.">
        <title>Complete genome sequence of "Candidatus Puniceispirillum marinum" IMCC1322, a representative of the SAR116 clade in the Alphaproteobacteria.</title>
        <authorList>
            <person name="Oh H.M."/>
            <person name="Kwon K.K."/>
            <person name="Kang I."/>
            <person name="Kang S.G."/>
            <person name="Lee J.H."/>
            <person name="Kim S.J."/>
            <person name="Cho J.C."/>
        </authorList>
    </citation>
    <scope>NUCLEOTIDE SEQUENCE [LARGE SCALE GENOMIC DNA]</scope>
    <source>
        <strain evidence="4 5">IMCC1322</strain>
    </source>
</reference>
<dbReference type="InterPro" id="IPR000601">
    <property type="entry name" value="PKD_dom"/>
</dbReference>
<dbReference type="InterPro" id="IPR013783">
    <property type="entry name" value="Ig-like_fold"/>
</dbReference>
<dbReference type="STRING" id="488538.SAR116_1779"/>
<dbReference type="eggNOG" id="COG3291">
    <property type="taxonomic scope" value="Bacteria"/>
</dbReference>
<dbReference type="PROSITE" id="PS50268">
    <property type="entry name" value="CADHERIN_2"/>
    <property type="match status" value="1"/>
</dbReference>
<accession>D5BMH9</accession>
<dbReference type="InterPro" id="IPR054720">
    <property type="entry name" value="HpiC1"/>
</dbReference>
<name>D5BMH9_PUNMI</name>
<dbReference type="SUPFAM" id="SSF49899">
    <property type="entry name" value="Concanavalin A-like lectins/glucanases"/>
    <property type="match status" value="3"/>
</dbReference>
<dbReference type="Gene3D" id="2.60.120.200">
    <property type="match status" value="3"/>
</dbReference>
<dbReference type="PROSITE" id="PS00018">
    <property type="entry name" value="EF_HAND_1"/>
    <property type="match status" value="2"/>
</dbReference>
<dbReference type="Pfam" id="PF17963">
    <property type="entry name" value="Big_9"/>
    <property type="match status" value="1"/>
</dbReference>
<dbReference type="Gene3D" id="2.60.40.2700">
    <property type="match status" value="8"/>
</dbReference>
<dbReference type="InterPro" id="IPR035986">
    <property type="entry name" value="PKD_dom_sf"/>
</dbReference>
<dbReference type="eggNOG" id="COG2911">
    <property type="taxonomic scope" value="Bacteria"/>
</dbReference>
<dbReference type="Gene3D" id="2.120.10.30">
    <property type="entry name" value="TolB, C-terminal domain"/>
    <property type="match status" value="2"/>
</dbReference>
<dbReference type="InterPro" id="IPR012938">
    <property type="entry name" value="Glc/Sorbosone_DH"/>
</dbReference>
<dbReference type="GO" id="GO:0007156">
    <property type="term" value="P:homophilic cell adhesion via plasma membrane adhesion molecules"/>
    <property type="evidence" value="ECO:0007669"/>
    <property type="project" value="InterPro"/>
</dbReference>
<dbReference type="SUPFAM" id="SSF50952">
    <property type="entry name" value="Soluble quinoprotein glucose dehydrogenase"/>
    <property type="match status" value="1"/>
</dbReference>
<evidence type="ECO:0000313" key="4">
    <source>
        <dbReference type="EMBL" id="ADE40022.1"/>
    </source>
</evidence>
<protein>
    <submittedName>
        <fullName evidence="4">Uncharacterized protein</fullName>
    </submittedName>
</protein>
<evidence type="ECO:0000259" key="3">
    <source>
        <dbReference type="PROSITE" id="PS50268"/>
    </source>
</evidence>
<feature type="domain" description="PKD" evidence="2">
    <location>
        <begin position="2589"/>
        <end position="2632"/>
    </location>
</feature>
<feature type="domain" description="Cadherin" evidence="3">
    <location>
        <begin position="2212"/>
        <end position="2313"/>
    </location>
</feature>
<dbReference type="Gene3D" id="2.60.40.60">
    <property type="entry name" value="Cadherins"/>
    <property type="match status" value="1"/>
</dbReference>
<dbReference type="EMBL" id="CP001751">
    <property type="protein sequence ID" value="ADE40022.1"/>
    <property type="molecule type" value="Genomic_DNA"/>
</dbReference>
<dbReference type="InterPro" id="IPR018247">
    <property type="entry name" value="EF_Hand_1_Ca_BS"/>
</dbReference>
<feature type="region of interest" description="Disordered" evidence="1">
    <location>
        <begin position="89"/>
        <end position="109"/>
    </location>
</feature>
<dbReference type="Pfam" id="PF07995">
    <property type="entry name" value="GSDH"/>
    <property type="match status" value="1"/>
</dbReference>
<dbReference type="GO" id="GO:0005509">
    <property type="term" value="F:calcium ion binding"/>
    <property type="evidence" value="ECO:0007669"/>
    <property type="project" value="InterPro"/>
</dbReference>
<dbReference type="Proteomes" id="UP000007460">
    <property type="component" value="Chromosome"/>
</dbReference>
<dbReference type="GO" id="GO:0016020">
    <property type="term" value="C:membrane"/>
    <property type="evidence" value="ECO:0007669"/>
    <property type="project" value="InterPro"/>
</dbReference>
<dbReference type="CDD" id="cd00146">
    <property type="entry name" value="PKD"/>
    <property type="match status" value="1"/>
</dbReference>
<feature type="region of interest" description="Disordered" evidence="1">
    <location>
        <begin position="3410"/>
        <end position="3434"/>
    </location>
</feature>
<organism evidence="4 5">
    <name type="scientific">Puniceispirillum marinum (strain IMCC1322)</name>
    <dbReference type="NCBI Taxonomy" id="488538"/>
    <lineage>
        <taxon>Bacteria</taxon>
        <taxon>Pseudomonadati</taxon>
        <taxon>Pseudomonadota</taxon>
        <taxon>Alphaproteobacteria</taxon>
        <taxon>Candidatus Puniceispirillales</taxon>
        <taxon>Candidatus Puniceispirillaceae</taxon>
        <taxon>Candidatus Puniceispirillum</taxon>
    </lineage>
</organism>
<dbReference type="Gene3D" id="2.60.40.10">
    <property type="entry name" value="Immunoglobulins"/>
    <property type="match status" value="1"/>
</dbReference>
<dbReference type="InterPro" id="IPR002126">
    <property type="entry name" value="Cadherin-like_dom"/>
</dbReference>
<dbReference type="SUPFAM" id="SSF49299">
    <property type="entry name" value="PKD domain"/>
    <property type="match status" value="1"/>
</dbReference>
<dbReference type="InterPro" id="IPR011042">
    <property type="entry name" value="6-blade_b-propeller_TolB-like"/>
</dbReference>
<sequence>MRIRSKYMKNYRHDKEFANDEKLADTPPLVVTINTRAISALARYSSSVLFGSKQPKMMKQDAGRGLIWTLLAIGLAACSDRSVYDNKKTDTHGYDDDQSQIQNSDDPIRVADGPIEGALVYGRRADGSYSSSPLGKTNSKGEFTPTSAQRAEFVGYKFDLTNARDVNSGKVYDKGEQLETLDDGDIATPLTTLIRAARKIAETDDDNTTTAENATEQVIQGLFGSETDVTLKQIQDFEIYRVGDRDNEIVKKAVQVMATITKKMDESGGASSEAVNIVNNMAMAAQKVGASKGQAREDAETELGLISENDPVIQVLLNKVPTGGVTITGTLRAGERLTADFSALRDADGIPDQDSSGGLSADDLTFQWKKDGVDIAGARGESYVLAADDVGGQITVKVSWRDAGGTDESVTSTPTAAITAANQAPTGGVTITGTLRAGERLTADFSALRDRDGIPDQDSSGDLSADDLTFQWKKGGVDIAGARGASYVLAADDVGGQITVKVSWRDAGGTDESVTSTPTTAITAANQVPTGGVTITGTLRAGERLTADFSALRDADGIPDQDSSGGLSADDLTFQWKKDGVDIAGARGASYELTADDVGGQITVKVSWRDAGGTDESVTSTPTTAITAANQAPTGGVTITGTLRAGERLTADFSALRDADGIPDQDSSGGLSADDLTFQWKKDGVDIAGARGESYVLAADDVGGQITVKVSWRDAGGTDESVTSTPTTAITAANQAPTGGVTITGTLRAGERLTADFSALQDRDGIPDQDSSGGLSADDLTFQWKKDGVDIAGARGASYELTADDVGGQITVKVSWRDAGGTDESVTSTPTTAITAANQAPTGGVTITGTLRAGERLTADFSALRDADGIPDQDSSGGLSADDLTFQWKKDGVDIAGARGASYELTADDVGGQITVKVSWRDAGGTDESVTSTPTTAITAANQAPTGGVTITGTLRAGERLTADFSALQDRDGIPDQDSSGGLSADDLTFQWKKGGVDIAGARGASYVLAADDVGGQITVKVSWRDAGGTDESVTSTPTTAITAANQVPTGGVTITGTLRAGERLTADFSALQDRDGIPDQDSSGDLSADDLTFQWKKDGVDIAGARGASYELTADDVGGQITVKVSWRDAGGTDESVTSTPTAAITAAAEPSTPPANTGPTILLYMTETPVLRHTQSEAADTGFIVSTTDPDEGDEVTLLVSDERFEIVNGSLRIKANQTFDFANEPIIRVTITATDRSGTPDRQVVYVMAPEETLPSPALYTKERDVTVPDLAISGDFTIEGWMYFTTRGNAISDRTDGMFRGVTASGEKITLNFLDNKARLFIGANAMNHLKATADVKGQPPVYNPENDYVVSKKVVAVSQWLHFALVRENGALRLYQDGELVSEVLTTKMWSADFTLKQIAKGWTNDSGLNGQMDEFRVWNMARTETDIQDNMRSRVDPSDVDLLRYYKFDKPGVIKDSITHGTPAADVTLPTRDEDLKIGGSNDAEILNPIEIDNQGFEAPIQIGLVDDEIPLDKWVFTGESGTFMPPADDLNNGAPEGHNVAYINGRGEISQTLSTLLTRADGVRYLDYVLKLTLGDSSADIGDAASWEVALYAGDTLIGRLTSQDVRLSSGTVSEAVLVVDAARLYKLSLHKAVYGQKLKIVLRDSGDSEGWIRFDDVQLYSRASNFTPRLDDSDGDGIPKIPKLSIGDSIMLDFQAAAKAIGDNPAPVTSQWDPDGVNGPNGNVWNPFTIGPGHTYGSTWTAKKIEGDGIRVANLKTSHGIVTKVGLKITGKIGAYNSGSNPRPNPNHIDSLILDHHYFDLKGFKAYGDKRVAPDGAEITGKETHSTPWIPGSQWVPTNNNWGARGPVTYSYTNLQPGIYSLEFFINSTAHAPPREYMVNINGETEAGGTTLKWVTVTSEVTNPAHGRGAADADNRITVNNVEVGQDGQLTLRYKGPNDAQGSDPSPAGIILTYTGRPETPSGQTPEQVEDARAAEADITDIPPESRFSSELVIPALDGATDLEFLPSNMPGKEHLQNSLLVVTLGGKVLKYGNPSAGDIAVQTVLEIPSANILTKSGERGLFAIEIDPSFNQNGFFYLMYTKAVGNGKHLTTVSRFTYSETEERTPDSASILSSETVLWQEHDPNFVDNYAHQGGGLAIGWSPSDGRAKPEILTADDRQHFKIFITTGEEFQEKNSRNLGHSDGKTHRINLDGSIPSDNPYYDADVAGKYDISNPASAIARTTSGTVTYAISDGADKDKFDINVNTGVVTFKTNSDFDSRADADQDNIYVIKVRATIVDGSYTESIEQTVSIKLSKSVVKPPSFENSDPVIVPVLEGTTDTDYTASHLSEILEKRLMTIWSYGLRNPWRAWFDDETGMLFIGEVGGNNNNAGKSTEDIHIAYKNADHGWIGDGSETTFNKNDGGTPLYLYSHFNGPGRDGNILNGPAGASITGGVVYRYKGDGEFKFPDEYQGRYMYGDWIRTVIHSLKLEPVASPVAGGHKMKVAEIKGDQFMTNMAGRPLAMTVGPDGALYVITTHQVGGIFDFTSRIFRVVFGNNLPLTGTGIVIGEEQKESDTAPHTVTFTADVEDPDGADSQLRYKWYFDHGGDNSLVAEGRQVTYTYTSLGVYDVLLEVTDFRGKVTRFETRKIKIGKRPEVSFSEIKEEGLETNIQPDDSTYRFKAGHEVRLKATAIDPDLPIGNQSLDSSDIRWSSQLKHNEHSHPGGDGVMDKDGYIIFFIPNTGHGYPGPTYYRVTPSIRDGSGMTGYNPYNLKVKKTTLELVAPGDDYQFLRLKSPDNPSSGSHRFSDVAVGFLDVFVAQPFYIDGLTRRVFSHWKINGVDERQKNNPVLLYQIPDQANLSLEPIYVLANSDRYYLRLDGTTPVSLGNQPIELSGDFTIEMQVSIDEPLNNNDSLLFGTITDGGAPKTFDMNFYQQLFRIYDGINHAVVTQKVEANTWFHIALVRQNDTITVYLDGVPINATGRLSWVGNVTVTHIGKSISSSQDFMGKMDNIRFWNTARSQQQINENKERDVEADENGLLRKYSFDSDSSRIVDDTNNSRPLPLFSDGSISIDPPRGGSNVFKYFHFDGTRGIDIPDWQVAADQDFTMETWVRVSTPLSPVDGVFWGFKDDSNTNLAVLINARWWRFRDLEYAETNHGDIVSAGKPFEKNQWVHIALTRESGVLKQYINGEYSVWSNLQNNSWTDAFTITDIGKGFYNGFFEGDLYNIRFWNTARNANQIKQNKHRELENEDGLARQYRFDKANHRIIDVTENENSENRAISLPRDEKETASSPHIGLVRSNGEPLTTAENRPPVPVPDFKAVPHDTPALIGVTGNDADDKTLAKNLILLDYHRIEIISDDRTPAQKESGTNVGNVTIDTANKNVTFTPQNNFHGKVKIFYKITDADGAEAEGYIMIRVGAPPPDQDSSPGEDAHNSGSSELLPSVSPLVEMQFSMQDMALQDMALDVM</sequence>
<dbReference type="CDD" id="cd11304">
    <property type="entry name" value="Cadherin_repeat"/>
    <property type="match status" value="1"/>
</dbReference>
<evidence type="ECO:0000256" key="1">
    <source>
        <dbReference type="SAM" id="MobiDB-lite"/>
    </source>
</evidence>
<dbReference type="KEGG" id="apb:SAR116_1779"/>
<gene>
    <name evidence="4" type="ordered locus">SAR116_1779</name>
</gene>
<dbReference type="PANTHER" id="PTHR19328:SF13">
    <property type="entry name" value="HIPL1 PROTEIN"/>
    <property type="match status" value="1"/>
</dbReference>
<dbReference type="PROSITE" id="PS50093">
    <property type="entry name" value="PKD"/>
    <property type="match status" value="1"/>
</dbReference>
<keyword evidence="5" id="KW-1185">Reference proteome</keyword>
<dbReference type="OrthoDB" id="7355596at2"/>
<proteinExistence type="predicted"/>
<dbReference type="Pfam" id="PF22825">
    <property type="entry name" value="HpiC1-like"/>
    <property type="match status" value="1"/>
</dbReference>
<dbReference type="eggNOG" id="COG2133">
    <property type="taxonomic scope" value="Bacteria"/>
</dbReference>
<dbReference type="PANTHER" id="PTHR19328">
    <property type="entry name" value="HEDGEHOG-INTERACTING PROTEIN"/>
    <property type="match status" value="1"/>
</dbReference>
<dbReference type="HOGENOM" id="CLU_224864_0_0_5"/>
<dbReference type="InterPro" id="IPR013320">
    <property type="entry name" value="ConA-like_dom_sf"/>
</dbReference>